<dbReference type="RefSeq" id="WP_323124726.1">
    <property type="nucleotide sequence ID" value="NZ_JAYESH010000025.1"/>
</dbReference>
<dbReference type="EMBL" id="JAYKYQ010000004">
    <property type="protein sequence ID" value="MEB3510919.1"/>
    <property type="molecule type" value="Genomic_DNA"/>
</dbReference>
<dbReference type="Proteomes" id="UP001348098">
    <property type="component" value="Unassembled WGS sequence"/>
</dbReference>
<organism evidence="1 2">
    <name type="scientific">Nocardia implantans</name>
    <dbReference type="NCBI Taxonomy" id="3108168"/>
    <lineage>
        <taxon>Bacteria</taxon>
        <taxon>Bacillati</taxon>
        <taxon>Actinomycetota</taxon>
        <taxon>Actinomycetes</taxon>
        <taxon>Mycobacteriales</taxon>
        <taxon>Nocardiaceae</taxon>
        <taxon>Nocardia</taxon>
    </lineage>
</organism>
<keyword evidence="2" id="KW-1185">Reference proteome</keyword>
<evidence type="ECO:0000313" key="2">
    <source>
        <dbReference type="Proteomes" id="UP001348098"/>
    </source>
</evidence>
<proteinExistence type="predicted"/>
<gene>
    <name evidence="1" type="ORF">U3653_12895</name>
</gene>
<comment type="caution">
    <text evidence="1">The sequence shown here is derived from an EMBL/GenBank/DDBJ whole genome shotgun (WGS) entry which is preliminary data.</text>
</comment>
<reference evidence="1 2" key="1">
    <citation type="submission" date="2023-12" db="EMBL/GenBank/DDBJ databases">
        <title>novel species in genus Nocarida.</title>
        <authorList>
            <person name="Li Z."/>
        </authorList>
    </citation>
    <scope>NUCLEOTIDE SEQUENCE [LARGE SCALE GENOMIC DNA]</scope>
    <source>
        <strain evidence="1 2">CDC186</strain>
    </source>
</reference>
<evidence type="ECO:0000313" key="1">
    <source>
        <dbReference type="EMBL" id="MEB3510919.1"/>
    </source>
</evidence>
<sequence length="63" mass="6300">MSIGWVCRPGATAPGRMPIASWHGNTGELGDGPVIALAPAGICRPGRGPSYPHRGLAAAHSAA</sequence>
<protein>
    <submittedName>
        <fullName evidence="1">Uncharacterized protein</fullName>
    </submittedName>
</protein>
<name>A0ABU6AU24_9NOCA</name>
<accession>A0ABU6AU24</accession>